<feature type="compositionally biased region" description="Basic and acidic residues" evidence="1">
    <location>
        <begin position="487"/>
        <end position="503"/>
    </location>
</feature>
<keyword evidence="6" id="KW-1185">Reference proteome</keyword>
<dbReference type="OrthoDB" id="592160at2759"/>
<sequence>MADRRRRGGSPDTWDGTWEGEILDVIYGYYKSALDALPLEEMPSLAPRLLAAGVCFGFADPVTNIIANTLSFGEPDGAERRKRKRSTNASGEARLREEVLSKIVAGEGPSAPEVRTIAERSLEGLVSFLVSYFRYLPTWDALRYLSLARADLLVAGRCRLTVKDVSWLSRLLAKPLKLKKSDEPMKLVRNRFHDSDVNASIENVPGQLTVSLRSILMDRVHEHYLKAVSRFPMKDLQSRHHRGLLKAGYCFGPLDPVSNIIVNTVCGYKAAAKAASHPNPEAYCEFVLRSLSGVRYRVRSLLQGSHVLPASNILSLSALLSISTVEPPEPVIELTEDAMGSITKYKEEFLSQQSLVHRKVEATLRSYGQSQGCHYDLGVICGLNDCVGEETGIFNTKYQYTHANFWATQSDGTNTLFFVEFSNDEGDDYKPFCCPLSEQSTQEVRCCYCEFHGVRMVHPVEALLTMRSMLEQGEDGIMEASSKGKGPMHDWQEDRNTKVDHSKRSGQYRWQLPSPGWVKVNVDGSYVAETGTTGVGVVARNSLGDIVFTAWRVLLRCADVAKAEARACVEGLRLATQWAPEPVIVESDCARIVKAMQGTEDRSDIGFIIAEARELGILLPEWKVALVKRECNTITNELARTAHTAVWIGQAPTCVKALIVSDCNSAPS</sequence>
<feature type="domain" description="PIR2-like helical" evidence="4">
    <location>
        <begin position="26"/>
        <end position="158"/>
    </location>
</feature>
<accession>A0A835B924</accession>
<dbReference type="InterPro" id="IPR036397">
    <property type="entry name" value="RNaseH_sf"/>
</dbReference>
<dbReference type="PANTHER" id="PTHR33120">
    <property type="entry name" value="EXPRESSED PROTEIN-RELATED"/>
    <property type="match status" value="1"/>
</dbReference>
<feature type="domain" description="PIR2-like helical" evidence="4">
    <location>
        <begin position="219"/>
        <end position="270"/>
    </location>
</feature>
<gene>
    <name evidence="5" type="ORF">HU200_040302</name>
</gene>
<reference evidence="5" key="1">
    <citation type="submission" date="2020-07" db="EMBL/GenBank/DDBJ databases">
        <title>Genome sequence and genetic diversity analysis of an under-domesticated orphan crop, white fonio (Digitaria exilis).</title>
        <authorList>
            <person name="Bennetzen J.L."/>
            <person name="Chen S."/>
            <person name="Ma X."/>
            <person name="Wang X."/>
            <person name="Yssel A.E.J."/>
            <person name="Chaluvadi S.R."/>
            <person name="Johnson M."/>
            <person name="Gangashetty P."/>
            <person name="Hamidou F."/>
            <person name="Sanogo M.D."/>
            <person name="Zwaenepoel A."/>
            <person name="Wallace J."/>
            <person name="Van De Peer Y."/>
            <person name="Van Deynze A."/>
        </authorList>
    </citation>
    <scope>NUCLEOTIDE SEQUENCE</scope>
    <source>
        <tissue evidence="5">Leaves</tissue>
    </source>
</reference>
<dbReference type="InterPro" id="IPR046527">
    <property type="entry name" value="PIR2-like_helical"/>
</dbReference>
<evidence type="ECO:0000259" key="4">
    <source>
        <dbReference type="Pfam" id="PF20235"/>
    </source>
</evidence>
<dbReference type="InterPro" id="IPR012337">
    <property type="entry name" value="RNaseH-like_sf"/>
</dbReference>
<dbReference type="Pfam" id="PF20235">
    <property type="entry name" value="PIR2-like_helical"/>
    <property type="match status" value="2"/>
</dbReference>
<proteinExistence type="predicted"/>
<dbReference type="EMBL" id="JACEFO010001965">
    <property type="protein sequence ID" value="KAF8691185.1"/>
    <property type="molecule type" value="Genomic_DNA"/>
</dbReference>
<organism evidence="5 6">
    <name type="scientific">Digitaria exilis</name>
    <dbReference type="NCBI Taxonomy" id="1010633"/>
    <lineage>
        <taxon>Eukaryota</taxon>
        <taxon>Viridiplantae</taxon>
        <taxon>Streptophyta</taxon>
        <taxon>Embryophyta</taxon>
        <taxon>Tracheophyta</taxon>
        <taxon>Spermatophyta</taxon>
        <taxon>Magnoliopsida</taxon>
        <taxon>Liliopsida</taxon>
        <taxon>Poales</taxon>
        <taxon>Poaceae</taxon>
        <taxon>PACMAD clade</taxon>
        <taxon>Panicoideae</taxon>
        <taxon>Panicodae</taxon>
        <taxon>Paniceae</taxon>
        <taxon>Anthephorinae</taxon>
        <taxon>Digitaria</taxon>
    </lineage>
</organism>
<evidence type="ECO:0000259" key="2">
    <source>
        <dbReference type="Pfam" id="PF12274"/>
    </source>
</evidence>
<dbReference type="Pfam" id="PF13456">
    <property type="entry name" value="RVT_3"/>
    <property type="match status" value="1"/>
</dbReference>
<dbReference type="GO" id="GO:0004523">
    <property type="term" value="F:RNA-DNA hybrid ribonuclease activity"/>
    <property type="evidence" value="ECO:0007669"/>
    <property type="project" value="InterPro"/>
</dbReference>
<dbReference type="GO" id="GO:0003676">
    <property type="term" value="F:nucleic acid binding"/>
    <property type="evidence" value="ECO:0007669"/>
    <property type="project" value="InterPro"/>
</dbReference>
<evidence type="ECO:0000259" key="3">
    <source>
        <dbReference type="Pfam" id="PF13456"/>
    </source>
</evidence>
<dbReference type="PANTHER" id="PTHR33120:SF16">
    <property type="entry name" value="PIR2-LIKE HELICAL DOMAIN-CONTAINING PROTEIN"/>
    <property type="match status" value="1"/>
</dbReference>
<protein>
    <recommendedName>
        <fullName evidence="7">RNase H type-1 domain-containing protein</fullName>
    </recommendedName>
</protein>
<name>A0A835B924_9POAL</name>
<feature type="region of interest" description="Disordered" evidence="1">
    <location>
        <begin position="481"/>
        <end position="505"/>
    </location>
</feature>
<evidence type="ECO:0000313" key="5">
    <source>
        <dbReference type="EMBL" id="KAF8691185.1"/>
    </source>
</evidence>
<evidence type="ECO:0000313" key="6">
    <source>
        <dbReference type="Proteomes" id="UP000636709"/>
    </source>
</evidence>
<comment type="caution">
    <text evidence="5">The sequence shown here is derived from an EMBL/GenBank/DDBJ whole genome shotgun (WGS) entry which is preliminary data.</text>
</comment>
<dbReference type="SUPFAM" id="SSF53098">
    <property type="entry name" value="Ribonuclease H-like"/>
    <property type="match status" value="1"/>
</dbReference>
<evidence type="ECO:0008006" key="7">
    <source>
        <dbReference type="Google" id="ProtNLM"/>
    </source>
</evidence>
<feature type="domain" description="RNase H type-1" evidence="3">
    <location>
        <begin position="521"/>
        <end position="641"/>
    </location>
</feature>
<dbReference type="InterPro" id="IPR002156">
    <property type="entry name" value="RNaseH_domain"/>
</dbReference>
<dbReference type="AlphaFoldDB" id="A0A835B924"/>
<feature type="domain" description="DUF3615" evidence="2">
    <location>
        <begin position="360"/>
        <end position="459"/>
    </location>
</feature>
<evidence type="ECO:0000256" key="1">
    <source>
        <dbReference type="SAM" id="MobiDB-lite"/>
    </source>
</evidence>
<dbReference type="InterPro" id="IPR022059">
    <property type="entry name" value="DUF3615"/>
</dbReference>
<dbReference type="CDD" id="cd06222">
    <property type="entry name" value="RNase_H_like"/>
    <property type="match status" value="1"/>
</dbReference>
<dbReference type="Gene3D" id="3.30.420.10">
    <property type="entry name" value="Ribonuclease H-like superfamily/Ribonuclease H"/>
    <property type="match status" value="1"/>
</dbReference>
<dbReference type="InterPro" id="IPR044730">
    <property type="entry name" value="RNase_H-like_dom_plant"/>
</dbReference>
<dbReference type="Proteomes" id="UP000636709">
    <property type="component" value="Unassembled WGS sequence"/>
</dbReference>
<dbReference type="Pfam" id="PF12274">
    <property type="entry name" value="DUF3615"/>
    <property type="match status" value="1"/>
</dbReference>